<organism evidence="4">
    <name type="scientific">Rhizobium sp. ZPR3</name>
    <dbReference type="NCBI Taxonomy" id="3158967"/>
    <lineage>
        <taxon>Bacteria</taxon>
        <taxon>Pseudomonadati</taxon>
        <taxon>Pseudomonadota</taxon>
        <taxon>Alphaproteobacteria</taxon>
        <taxon>Hyphomicrobiales</taxon>
        <taxon>Rhizobiaceae</taxon>
        <taxon>Rhizobium/Agrobacterium group</taxon>
        <taxon>Rhizobium</taxon>
    </lineage>
</organism>
<gene>
    <name evidence="4" type="primary">aepX</name>
    <name evidence="4" type="ORF">ABM479_33690</name>
</gene>
<dbReference type="SUPFAM" id="SSF51621">
    <property type="entry name" value="Phosphoenolpyruvate/pyruvate domain"/>
    <property type="match status" value="1"/>
</dbReference>
<dbReference type="AlphaFoldDB" id="A0AAU7S5S9"/>
<dbReference type="InterPro" id="IPR039556">
    <property type="entry name" value="ICL/PEPM"/>
</dbReference>
<dbReference type="InterPro" id="IPR012698">
    <property type="entry name" value="PEnolPyrv_PMutase_core"/>
</dbReference>
<dbReference type="PANTHER" id="PTHR42905">
    <property type="entry name" value="PHOSPHOENOLPYRUVATE CARBOXYLASE"/>
    <property type="match status" value="1"/>
</dbReference>
<evidence type="ECO:0000256" key="1">
    <source>
        <dbReference type="ARBA" id="ARBA00023235"/>
    </source>
</evidence>
<dbReference type="RefSeq" id="WP_349963110.1">
    <property type="nucleotide sequence ID" value="NZ_CP157963.1"/>
</dbReference>
<evidence type="ECO:0000313" key="4">
    <source>
        <dbReference type="EMBL" id="XBT97845.1"/>
    </source>
</evidence>
<dbReference type="Pfam" id="PF13714">
    <property type="entry name" value="PEP_mutase"/>
    <property type="match status" value="1"/>
</dbReference>
<keyword evidence="4" id="KW-0614">Plasmid</keyword>
<dbReference type="Gene3D" id="3.20.20.60">
    <property type="entry name" value="Phosphoenolpyruvate-binding domains"/>
    <property type="match status" value="1"/>
</dbReference>
<proteinExistence type="inferred from homology"/>
<name>A0AAU7S5S9_9HYPH</name>
<protein>
    <recommendedName>
        <fullName evidence="2">phosphoenolpyruvate mutase</fullName>
        <ecNumber evidence="2">5.4.2.9</ecNumber>
    </recommendedName>
</protein>
<evidence type="ECO:0000256" key="2">
    <source>
        <dbReference type="ARBA" id="ARBA00024063"/>
    </source>
</evidence>
<dbReference type="CDD" id="cd00377">
    <property type="entry name" value="ICL_PEPM"/>
    <property type="match status" value="1"/>
</dbReference>
<accession>A0AAU7S5S9</accession>
<dbReference type="EMBL" id="CP157963">
    <property type="protein sequence ID" value="XBT97845.1"/>
    <property type="molecule type" value="Genomic_DNA"/>
</dbReference>
<dbReference type="GO" id="GO:0050188">
    <property type="term" value="F:phosphoenolpyruvate mutase activity"/>
    <property type="evidence" value="ECO:0007669"/>
    <property type="project" value="UniProtKB-EC"/>
</dbReference>
<reference evidence="4" key="1">
    <citation type="submission" date="2024-06" db="EMBL/GenBank/DDBJ databases">
        <authorList>
            <person name="Li T."/>
            <person name="Gao R."/>
        </authorList>
    </citation>
    <scope>NUCLEOTIDE SEQUENCE</scope>
    <source>
        <strain evidence="4">ZPR3</strain>
        <plasmid evidence="4">unnamed3</plasmid>
    </source>
</reference>
<keyword evidence="1 4" id="KW-0413">Isomerase</keyword>
<comment type="similarity">
    <text evidence="3">Belongs to the isocitrate lyase/PEP mutase superfamily. PEP mutase family.</text>
</comment>
<dbReference type="InterPro" id="IPR040442">
    <property type="entry name" value="Pyrv_kinase-like_dom_sf"/>
</dbReference>
<evidence type="ECO:0000256" key="3">
    <source>
        <dbReference type="ARBA" id="ARBA00038455"/>
    </source>
</evidence>
<dbReference type="PANTHER" id="PTHR42905:SF7">
    <property type="entry name" value="PHOSPHOENOLPYRUVATE PHOSPHOMUTASE"/>
    <property type="match status" value="1"/>
</dbReference>
<dbReference type="NCBIfam" id="TIGR02320">
    <property type="entry name" value="PEP_mutase"/>
    <property type="match status" value="1"/>
</dbReference>
<dbReference type="EC" id="5.4.2.9" evidence="2"/>
<dbReference type="InterPro" id="IPR015813">
    <property type="entry name" value="Pyrv/PenolPyrv_kinase-like_dom"/>
</dbReference>
<sequence>MNKAIAYPTHAEALSVAPLPTTLRELIRSNDLTFLMEAHDGLSAAIAERAGFKGLWASGLSISSALGYRDANEASWSQVVDVVERMVDATNIPVLVDGDSGFGNFNNARIVSRKLEQRGAAGICLEDKGFPKMNSFVGDRHPLADIDEFSGRLQAVKDTTGPDFVLVARIEALIAGHGLDEALIRAHAYAKAGADAILIHSRKAVADEILAFAKEWDNKLPVVIVPTKYYKTPVSAYRKAGISTVIWANHTMRAAVAGMRDICARIQAEESIAGIEGQVAGLDELFNLIDYDELANAEERYLPRQGT</sequence>
<geneLocation type="plasmid" evidence="4">
    <name>unnamed3</name>
</geneLocation>